<name>A0A0H2VPJ6_SALTI</name>
<dbReference type="Proteomes" id="UP000002670">
    <property type="component" value="Chromosome"/>
</dbReference>
<dbReference type="AntiFam" id="ANF00014">
    <property type="entry name" value="tRNA translation"/>
</dbReference>
<evidence type="ECO:0000313" key="1">
    <source>
        <dbReference type="EMBL" id="AAO70507.1"/>
    </source>
</evidence>
<proteinExistence type="predicted"/>
<dbReference type="HOGENOM" id="CLU_3391210_0_0_6"/>
<dbReference type="EMBL" id="AE014613">
    <property type="protein sequence ID" value="AAO70507.1"/>
    <property type="molecule type" value="Genomic_DNA"/>
</dbReference>
<organism evidence="1 2">
    <name type="scientific">Salmonella typhi</name>
    <dbReference type="NCBI Taxonomy" id="90370"/>
    <lineage>
        <taxon>Bacteria</taxon>
        <taxon>Pseudomonadati</taxon>
        <taxon>Pseudomonadota</taxon>
        <taxon>Gammaproteobacteria</taxon>
        <taxon>Enterobacterales</taxon>
        <taxon>Enterobacteriaceae</taxon>
        <taxon>Salmonella</taxon>
    </lineage>
</organism>
<reference evidence="1 2" key="1">
    <citation type="journal article" date="2003" name="J. Bacteriol.">
        <title>Comparative genomics of Salmonella enterica serovar Typhi strains Ty2 and CT18.</title>
        <authorList>
            <person name="Deng W."/>
            <person name="Liou S.R."/>
            <person name="Plunkett G.III."/>
            <person name="Mayhew G.F."/>
            <person name="Rose D.J."/>
            <person name="Burland V."/>
            <person name="Kodoyianni V."/>
            <person name="Schwartz D.C."/>
            <person name="Blattner F.R."/>
        </authorList>
    </citation>
    <scope>NUCLEOTIDE SEQUENCE [LARGE SCALE GENOMIC DNA]</scope>
    <source>
        <strain evidence="2">ATCC 700931 / Ty2</strain>
    </source>
</reference>
<dbReference type="AlphaFoldDB" id="A0A0H2VPJ6"/>
<dbReference type="KEGG" id="stt:t2954"/>
<accession>A0A0H2VPJ6</accession>
<evidence type="ECO:0000313" key="2">
    <source>
        <dbReference type="Proteomes" id="UP000002670"/>
    </source>
</evidence>
<gene>
    <name evidence="1" type="ordered locus">t2954</name>
</gene>
<sequence length="32" mass="3810">MERAKGIEPSYRAWEALVLPLNYARFEMRKAL</sequence>
<keyword evidence="2" id="KW-1185">Reference proteome</keyword>
<protein>
    <submittedName>
        <fullName evidence="1">Uncharacterized protein</fullName>
    </submittedName>
</protein>